<keyword evidence="2" id="KW-1185">Reference proteome</keyword>
<organism evidence="1 2">
    <name type="scientific">Glutamicibacter mysorens</name>
    <dbReference type="NCBI Taxonomy" id="257984"/>
    <lineage>
        <taxon>Bacteria</taxon>
        <taxon>Bacillati</taxon>
        <taxon>Actinomycetota</taxon>
        <taxon>Actinomycetes</taxon>
        <taxon>Micrococcales</taxon>
        <taxon>Micrococcaceae</taxon>
        <taxon>Glutamicibacter</taxon>
    </lineage>
</organism>
<evidence type="ECO:0008006" key="3">
    <source>
        <dbReference type="Google" id="ProtNLM"/>
    </source>
</evidence>
<evidence type="ECO:0000313" key="1">
    <source>
        <dbReference type="EMBL" id="PJJ44218.1"/>
    </source>
</evidence>
<dbReference type="RefSeq" id="WP_157066438.1">
    <property type="nucleotide sequence ID" value="NZ_PGEY01000001.1"/>
</dbReference>
<name>A0ABX4MXY3_9MICC</name>
<accession>A0ABX4MXY3</accession>
<sequence>MSIQRNMNDGNLSAWMRKVDRFMNSSPLNHSSIGRGGIEVYDGGWIRILNGGLEVIGTATVSGVLDVTGTFNASGTNNLSGDNNLTGPTTVAGDFEIIAGGIFKAGGTTINPDGSAQFGALAIGADGKLTAGLFTLNPDGSAAFGTLGIASDGTLTVRNDINVEAGGKIKAGNLEIEPANGGQINFTGGSLSAGSFGALLNNTTAVELQAPTIKLNTSNVNINSLPSKPASELTPVGIDSAGRLHRIA</sequence>
<gene>
    <name evidence="1" type="ORF">ATK23_1446</name>
</gene>
<proteinExistence type="predicted"/>
<dbReference type="EMBL" id="PGEY01000001">
    <property type="protein sequence ID" value="PJJ44218.1"/>
    <property type="molecule type" value="Genomic_DNA"/>
</dbReference>
<dbReference type="Proteomes" id="UP000229263">
    <property type="component" value="Unassembled WGS sequence"/>
</dbReference>
<comment type="caution">
    <text evidence="1">The sequence shown here is derived from an EMBL/GenBank/DDBJ whole genome shotgun (WGS) entry which is preliminary data.</text>
</comment>
<reference evidence="1 2" key="1">
    <citation type="submission" date="2017-11" db="EMBL/GenBank/DDBJ databases">
        <title>Sequencing the genomes of 1000 actinobacteria strains.</title>
        <authorList>
            <person name="Klenk H.-P."/>
        </authorList>
    </citation>
    <scope>NUCLEOTIDE SEQUENCE [LARGE SCALE GENOMIC DNA]</scope>
    <source>
        <strain evidence="1 2">DSM 12798</strain>
    </source>
</reference>
<protein>
    <recommendedName>
        <fullName evidence="3">Autotransporter-associated beta strand protein</fullName>
    </recommendedName>
</protein>
<evidence type="ECO:0000313" key="2">
    <source>
        <dbReference type="Proteomes" id="UP000229263"/>
    </source>
</evidence>